<protein>
    <submittedName>
        <fullName evidence="2">Uncharacterized protein</fullName>
    </submittedName>
</protein>
<name>A0AAJ1YCU7_SERFO</name>
<evidence type="ECO:0000313" key="3">
    <source>
        <dbReference type="Proteomes" id="UP001224622"/>
    </source>
</evidence>
<evidence type="ECO:0000313" key="2">
    <source>
        <dbReference type="EMBL" id="MDQ9126140.1"/>
    </source>
</evidence>
<feature type="region of interest" description="Disordered" evidence="1">
    <location>
        <begin position="1"/>
        <end position="20"/>
    </location>
</feature>
<accession>A0AAJ1YCU7</accession>
<evidence type="ECO:0000256" key="1">
    <source>
        <dbReference type="SAM" id="MobiDB-lite"/>
    </source>
</evidence>
<feature type="compositionally biased region" description="Basic and acidic residues" evidence="1">
    <location>
        <begin position="1"/>
        <end position="19"/>
    </location>
</feature>
<dbReference type="Proteomes" id="UP001224622">
    <property type="component" value="Unassembled WGS sequence"/>
</dbReference>
<dbReference type="AlphaFoldDB" id="A0AAJ1YCU7"/>
<proteinExistence type="predicted"/>
<comment type="caution">
    <text evidence="2">The sequence shown here is derived from an EMBL/GenBank/DDBJ whole genome shotgun (WGS) entry which is preliminary data.</text>
</comment>
<organism evidence="2 3">
    <name type="scientific">Serratia fonticola</name>
    <dbReference type="NCBI Taxonomy" id="47917"/>
    <lineage>
        <taxon>Bacteria</taxon>
        <taxon>Pseudomonadati</taxon>
        <taxon>Pseudomonadota</taxon>
        <taxon>Gammaproteobacteria</taxon>
        <taxon>Enterobacterales</taxon>
        <taxon>Yersiniaceae</taxon>
        <taxon>Serratia</taxon>
    </lineage>
</organism>
<dbReference type="RefSeq" id="WP_309046914.1">
    <property type="nucleotide sequence ID" value="NZ_JAVIGA010000005.1"/>
</dbReference>
<gene>
    <name evidence="2" type="ORF">RDT67_06805</name>
</gene>
<reference evidence="2" key="1">
    <citation type="submission" date="2023-08" db="EMBL/GenBank/DDBJ databases">
        <title>The Comparative Genomic Analysis of Yersiniaceae from Polar Regions.</title>
        <authorList>
            <person name="Goncharov A."/>
            <person name="Aslanov B."/>
            <person name="Kolodzhieva V."/>
            <person name="Azarov D."/>
            <person name="Mochov A."/>
            <person name="Lebedeva E."/>
        </authorList>
    </citation>
    <scope>NUCLEOTIDE SEQUENCE</scope>
    <source>
        <strain evidence="2">Vf</strain>
    </source>
</reference>
<dbReference type="EMBL" id="JAVIGA010000005">
    <property type="protein sequence ID" value="MDQ9126140.1"/>
    <property type="molecule type" value="Genomic_DNA"/>
</dbReference>
<sequence length="40" mass="4535">MTVKNGRHDREQQELHDNDLNPLVEAVKSDDSVGIVSMEK</sequence>